<evidence type="ECO:0000313" key="5">
    <source>
        <dbReference type="Proteomes" id="UP000664417"/>
    </source>
</evidence>
<name>A0A8J7U465_9BACT</name>
<feature type="active site" description="Proton acceptor" evidence="2">
    <location>
        <position position="80"/>
    </location>
</feature>
<dbReference type="Proteomes" id="UP000664417">
    <property type="component" value="Unassembled WGS sequence"/>
</dbReference>
<dbReference type="AlphaFoldDB" id="A0A8J7U465"/>
<accession>A0A8J7U465</accession>
<dbReference type="InterPro" id="IPR013024">
    <property type="entry name" value="GGCT-like"/>
</dbReference>
<reference evidence="4" key="1">
    <citation type="submission" date="2021-03" db="EMBL/GenBank/DDBJ databases">
        <authorList>
            <person name="Wang G."/>
        </authorList>
    </citation>
    <scope>NUCLEOTIDE SEQUENCE</scope>
    <source>
        <strain evidence="4">KCTC 12899</strain>
    </source>
</reference>
<dbReference type="Pfam" id="PF13772">
    <property type="entry name" value="AIG2_2"/>
    <property type="match status" value="1"/>
</dbReference>
<dbReference type="InterPro" id="IPR017939">
    <property type="entry name" value="G-Glutamylcylcotransferase"/>
</dbReference>
<dbReference type="InterPro" id="IPR036568">
    <property type="entry name" value="GGCT-like_sf"/>
</dbReference>
<feature type="binding site" evidence="3">
    <location>
        <position position="122"/>
    </location>
    <ligand>
        <name>substrate</name>
    </ligand>
</feature>
<keyword evidence="1" id="KW-0456">Lyase</keyword>
<evidence type="ECO:0000256" key="2">
    <source>
        <dbReference type="PIRSR" id="PIRSR617939-1"/>
    </source>
</evidence>
<proteinExistence type="predicted"/>
<evidence type="ECO:0000256" key="1">
    <source>
        <dbReference type="ARBA" id="ARBA00023239"/>
    </source>
</evidence>
<dbReference type="CDD" id="cd06661">
    <property type="entry name" value="GGCT_like"/>
    <property type="match status" value="1"/>
</dbReference>
<evidence type="ECO:0000313" key="4">
    <source>
        <dbReference type="EMBL" id="MBO1320312.1"/>
    </source>
</evidence>
<dbReference type="PANTHER" id="PTHR12935:SF0">
    <property type="entry name" value="GAMMA-GLUTAMYLCYCLOTRANSFERASE"/>
    <property type="match status" value="1"/>
</dbReference>
<feature type="binding site" evidence="3">
    <location>
        <begin position="4"/>
        <end position="9"/>
    </location>
    <ligand>
        <name>substrate</name>
    </ligand>
</feature>
<gene>
    <name evidence="4" type="ORF">J3U88_17690</name>
</gene>
<protein>
    <submittedName>
        <fullName evidence="4">Gamma-glutamylcyclotransferase</fullName>
    </submittedName>
</protein>
<evidence type="ECO:0000256" key="3">
    <source>
        <dbReference type="PIRSR" id="PIRSR617939-2"/>
    </source>
</evidence>
<dbReference type="Gene3D" id="3.10.490.10">
    <property type="entry name" value="Gamma-glutamyl cyclotransferase-like"/>
    <property type="match status" value="1"/>
</dbReference>
<dbReference type="EMBL" id="JAFREP010000016">
    <property type="protein sequence ID" value="MBO1320312.1"/>
    <property type="molecule type" value="Genomic_DNA"/>
</dbReference>
<dbReference type="SUPFAM" id="SSF110857">
    <property type="entry name" value="Gamma-glutamyl cyclotransferase-like"/>
    <property type="match status" value="1"/>
</dbReference>
<comment type="caution">
    <text evidence="4">The sequence shown here is derived from an EMBL/GenBank/DDBJ whole genome shotgun (WGS) entry which is preliminary data.</text>
</comment>
<sequence>MLPYFAYGSNLLDARLSARTPSARYLCNARLAAHRLAFHKAGSDDSAKCDAFFTGDAADVTHGVLYQISPQDKTVLDAIEGVGHGYELKTVAVRTEAGMQEAFTYVTQPEYINPKQKPFAWYHRFVLLGALERGFPPAVIAAIEAVETQADPNPDRAAANRGIGG</sequence>
<dbReference type="RefSeq" id="WP_207860266.1">
    <property type="nucleotide sequence ID" value="NZ_JAFREP010000016.1"/>
</dbReference>
<dbReference type="PANTHER" id="PTHR12935">
    <property type="entry name" value="GAMMA-GLUTAMYLCYCLOTRANSFERASE"/>
    <property type="match status" value="1"/>
</dbReference>
<organism evidence="4 5">
    <name type="scientific">Acanthopleuribacter pedis</name>
    <dbReference type="NCBI Taxonomy" id="442870"/>
    <lineage>
        <taxon>Bacteria</taxon>
        <taxon>Pseudomonadati</taxon>
        <taxon>Acidobacteriota</taxon>
        <taxon>Holophagae</taxon>
        <taxon>Acanthopleuribacterales</taxon>
        <taxon>Acanthopleuribacteraceae</taxon>
        <taxon>Acanthopleuribacter</taxon>
    </lineage>
</organism>
<keyword evidence="5" id="KW-1185">Reference proteome</keyword>
<dbReference type="GO" id="GO:0003839">
    <property type="term" value="F:gamma-glutamylcyclotransferase activity"/>
    <property type="evidence" value="ECO:0007669"/>
    <property type="project" value="InterPro"/>
</dbReference>